<reference evidence="2 3" key="1">
    <citation type="submission" date="2011-09" db="EMBL/GenBank/DDBJ databases">
        <title>Complete sequence of chromosome of Thioflavicoccus mobilis 8321.</title>
        <authorList>
            <consortium name="US DOE Joint Genome Institute"/>
            <person name="Lucas S."/>
            <person name="Han J."/>
            <person name="Lapidus A."/>
            <person name="Cheng J.-F."/>
            <person name="Goodwin L."/>
            <person name="Pitluck S."/>
            <person name="Peters L."/>
            <person name="Ovchinnikova G."/>
            <person name="Lu M."/>
            <person name="Detter J.C."/>
            <person name="Han C."/>
            <person name="Tapia R."/>
            <person name="Land M."/>
            <person name="Hauser L."/>
            <person name="Kyrpides N."/>
            <person name="Ivanova N."/>
            <person name="Pagani I."/>
            <person name="Vogl K."/>
            <person name="Liu Z."/>
            <person name="Imhoff J."/>
            <person name="Thiel V."/>
            <person name="Frigaard N.-U."/>
            <person name="Bryant D."/>
            <person name="Woyke T."/>
        </authorList>
    </citation>
    <scope>NUCLEOTIDE SEQUENCE [LARGE SCALE GENOMIC DNA]</scope>
    <source>
        <strain evidence="2 3">8321</strain>
    </source>
</reference>
<dbReference type="EMBL" id="CP003051">
    <property type="protein sequence ID" value="AGA89636.1"/>
    <property type="molecule type" value="Genomic_DNA"/>
</dbReference>
<gene>
    <name evidence="2" type="ORF">Thimo_0797</name>
</gene>
<organism evidence="2 3">
    <name type="scientific">Thioflavicoccus mobilis 8321</name>
    <dbReference type="NCBI Taxonomy" id="765912"/>
    <lineage>
        <taxon>Bacteria</taxon>
        <taxon>Pseudomonadati</taxon>
        <taxon>Pseudomonadota</taxon>
        <taxon>Gammaproteobacteria</taxon>
        <taxon>Chromatiales</taxon>
        <taxon>Chromatiaceae</taxon>
        <taxon>Thioflavicoccus</taxon>
    </lineage>
</organism>
<evidence type="ECO:0000259" key="1">
    <source>
        <dbReference type="Pfam" id="PF20508"/>
    </source>
</evidence>
<dbReference type="RefSeq" id="WP_015279783.1">
    <property type="nucleotide sequence ID" value="NC_019940.1"/>
</dbReference>
<proteinExistence type="predicted"/>
<feature type="domain" description="DUF6734" evidence="1">
    <location>
        <begin position="1"/>
        <end position="291"/>
    </location>
</feature>
<evidence type="ECO:0000313" key="3">
    <source>
        <dbReference type="Proteomes" id="UP000010816"/>
    </source>
</evidence>
<sequence>MRIVWSLWTRPLSAGGRIGWRSPKDHLLSWILSVGLARRHYLDTCLVTDDAGAALLVDGLGLEFAEVSLSLNALARHDPDWWALGKLHAYAEQSAPFLHIDSDVYLWEPLPEDLLAAPVIASHPEYPQLGRSCYRPDVLEHDLRAGGGYIPPELQRYLPIDGVLRAENCGIFGGHRLDFIRHYAETAKTLVHHPRNQPIWAARDENYSDAILFEQLLLSACLSYHQGRDGSPWSDISIRYLFDSYEDAAANAASRGFTHLIAGAKWDASVVAGLERCVERQFPEHYARALELTARAVA</sequence>
<keyword evidence="3" id="KW-1185">Reference proteome</keyword>
<dbReference type="OrthoDB" id="771064at2"/>
<accession>L0GUG1</accession>
<dbReference type="PATRIC" id="fig|765912.4.peg.783"/>
<name>L0GUG1_9GAMM</name>
<protein>
    <recommendedName>
        <fullName evidence="1">DUF6734 domain-containing protein</fullName>
    </recommendedName>
</protein>
<dbReference type="HOGENOM" id="CLU_054034_0_0_6"/>
<dbReference type="Pfam" id="PF20508">
    <property type="entry name" value="DUF6734"/>
    <property type="match status" value="1"/>
</dbReference>
<dbReference type="STRING" id="765912.Thimo_0797"/>
<dbReference type="eggNOG" id="ENOG502ZNQP">
    <property type="taxonomic scope" value="Bacteria"/>
</dbReference>
<dbReference type="KEGG" id="tmb:Thimo_0797"/>
<dbReference type="AlphaFoldDB" id="L0GUG1"/>
<dbReference type="InterPro" id="IPR046621">
    <property type="entry name" value="DUF6734"/>
</dbReference>
<evidence type="ECO:0000313" key="2">
    <source>
        <dbReference type="EMBL" id="AGA89636.1"/>
    </source>
</evidence>
<dbReference type="Proteomes" id="UP000010816">
    <property type="component" value="Chromosome"/>
</dbReference>